<proteinExistence type="inferred from homology"/>
<evidence type="ECO:0000256" key="1">
    <source>
        <dbReference type="ARBA" id="ARBA00004141"/>
    </source>
</evidence>
<keyword evidence="6" id="KW-0406">Ion transport</keyword>
<keyword evidence="4 8" id="KW-0812">Transmembrane</keyword>
<evidence type="ECO:0000313" key="10">
    <source>
        <dbReference type="Proteomes" id="UP000727857"/>
    </source>
</evidence>
<evidence type="ECO:0000256" key="3">
    <source>
        <dbReference type="ARBA" id="ARBA00022448"/>
    </source>
</evidence>
<organism evidence="9 10">
    <name type="scientific">Candidatus Stercoripulliclostridium pullicola</name>
    <dbReference type="NCBI Taxonomy" id="2840953"/>
    <lineage>
        <taxon>Bacteria</taxon>
        <taxon>Bacillati</taxon>
        <taxon>Bacillota</taxon>
        <taxon>Clostridia</taxon>
        <taxon>Eubacteriales</taxon>
        <taxon>Candidatus Stercoripulliclostridium</taxon>
    </lineage>
</organism>
<feature type="transmembrane region" description="Helical" evidence="8">
    <location>
        <begin position="403"/>
        <end position="427"/>
    </location>
</feature>
<evidence type="ECO:0000256" key="8">
    <source>
        <dbReference type="SAM" id="Phobius"/>
    </source>
</evidence>
<evidence type="ECO:0000256" key="5">
    <source>
        <dbReference type="ARBA" id="ARBA00022989"/>
    </source>
</evidence>
<dbReference type="Pfam" id="PF01496">
    <property type="entry name" value="V_ATPase_I"/>
    <property type="match status" value="1"/>
</dbReference>
<evidence type="ECO:0000256" key="6">
    <source>
        <dbReference type="ARBA" id="ARBA00023065"/>
    </source>
</evidence>
<evidence type="ECO:0000256" key="4">
    <source>
        <dbReference type="ARBA" id="ARBA00022692"/>
    </source>
</evidence>
<reference evidence="9" key="2">
    <citation type="journal article" date="2021" name="PeerJ">
        <title>Extensive microbial diversity within the chicken gut microbiome revealed by metagenomics and culture.</title>
        <authorList>
            <person name="Gilroy R."/>
            <person name="Ravi A."/>
            <person name="Getino M."/>
            <person name="Pursley I."/>
            <person name="Horton D.L."/>
            <person name="Alikhan N.F."/>
            <person name="Baker D."/>
            <person name="Gharbi K."/>
            <person name="Hall N."/>
            <person name="Watson M."/>
            <person name="Adriaenssens E.M."/>
            <person name="Foster-Nyarko E."/>
            <person name="Jarju S."/>
            <person name="Secka A."/>
            <person name="Antonio M."/>
            <person name="Oren A."/>
            <person name="Chaudhuri R.R."/>
            <person name="La Ragione R."/>
            <person name="Hildebrand F."/>
            <person name="Pallen M.J."/>
        </authorList>
    </citation>
    <scope>NUCLEOTIDE SEQUENCE</scope>
    <source>
        <strain evidence="9">517</strain>
    </source>
</reference>
<dbReference type="PANTHER" id="PTHR11629">
    <property type="entry name" value="VACUOLAR PROTON ATPASES"/>
    <property type="match status" value="1"/>
</dbReference>
<feature type="transmembrane region" description="Helical" evidence="8">
    <location>
        <begin position="489"/>
        <end position="510"/>
    </location>
</feature>
<keyword evidence="3" id="KW-0813">Transport</keyword>
<reference evidence="9" key="1">
    <citation type="submission" date="2020-10" db="EMBL/GenBank/DDBJ databases">
        <authorList>
            <person name="Gilroy R."/>
        </authorList>
    </citation>
    <scope>NUCLEOTIDE SEQUENCE</scope>
    <source>
        <strain evidence="9">517</strain>
    </source>
</reference>
<feature type="transmembrane region" description="Helical" evidence="8">
    <location>
        <begin position="605"/>
        <end position="628"/>
    </location>
</feature>
<dbReference type="Proteomes" id="UP000727857">
    <property type="component" value="Unassembled WGS sequence"/>
</dbReference>
<gene>
    <name evidence="9" type="ORF">IAB16_04475</name>
</gene>
<dbReference type="EMBL" id="JADINF010000112">
    <property type="protein sequence ID" value="MBO8424252.1"/>
    <property type="molecule type" value="Genomic_DNA"/>
</dbReference>
<feature type="transmembrane region" description="Helical" evidence="8">
    <location>
        <begin position="525"/>
        <end position="543"/>
    </location>
</feature>
<feature type="transmembrane region" description="Helical" evidence="8">
    <location>
        <begin position="447"/>
        <end position="468"/>
    </location>
</feature>
<dbReference type="GO" id="GO:0046961">
    <property type="term" value="F:proton-transporting ATPase activity, rotational mechanism"/>
    <property type="evidence" value="ECO:0007669"/>
    <property type="project" value="InterPro"/>
</dbReference>
<dbReference type="GO" id="GO:0051117">
    <property type="term" value="F:ATPase binding"/>
    <property type="evidence" value="ECO:0007669"/>
    <property type="project" value="TreeGrafter"/>
</dbReference>
<dbReference type="GO" id="GO:0016471">
    <property type="term" value="C:vacuolar proton-transporting V-type ATPase complex"/>
    <property type="evidence" value="ECO:0007669"/>
    <property type="project" value="TreeGrafter"/>
</dbReference>
<comment type="subcellular location">
    <subcellularLocation>
        <location evidence="1">Membrane</location>
        <topology evidence="1">Multi-pass membrane protein</topology>
    </subcellularLocation>
</comment>
<dbReference type="GO" id="GO:0033179">
    <property type="term" value="C:proton-transporting V-type ATPase, V0 domain"/>
    <property type="evidence" value="ECO:0007669"/>
    <property type="project" value="InterPro"/>
</dbReference>
<dbReference type="AlphaFoldDB" id="A0A940DHH5"/>
<evidence type="ECO:0000256" key="2">
    <source>
        <dbReference type="ARBA" id="ARBA00009904"/>
    </source>
</evidence>
<accession>A0A940DHH5</accession>
<dbReference type="InterPro" id="IPR002490">
    <property type="entry name" value="V-ATPase_116kDa_su"/>
</dbReference>
<evidence type="ECO:0000313" key="9">
    <source>
        <dbReference type="EMBL" id="MBO8424252.1"/>
    </source>
</evidence>
<comment type="similarity">
    <text evidence="2">Belongs to the V-ATPase 116 kDa subunit family.</text>
</comment>
<dbReference type="PANTHER" id="PTHR11629:SF63">
    <property type="entry name" value="V-TYPE PROTON ATPASE SUBUNIT A"/>
    <property type="match status" value="1"/>
</dbReference>
<feature type="transmembrane region" description="Helical" evidence="8">
    <location>
        <begin position="364"/>
        <end position="391"/>
    </location>
</feature>
<protein>
    <submittedName>
        <fullName evidence="9">V-type ATP synthase subunit I</fullName>
    </submittedName>
</protein>
<sequence>MSVVRMSRMSLVAHENDCGKLLKLFVKSGAVEVTRTEEIEHTAFRQETARREEHEAKLLRLNFAIGFLKEMVKEHRLFDKENTPKLNFKKENRLIELDEYYDVVKDEVEIFAVISEMENINSELVSIKSERARLEARKEQILPYAEMPLKFSELRNTAHAVVYAGLVPAERADALVAECAPYAETALYPSAKQSAFVAVAHADNARELENVLAGYDFVSCAYDYDATAAEKIAEFNEREETLDLRRKEAVERAIALKDNLTRIKILYDYYKIEIAKTDVMELCPRTGKAFVMEGWVPADRTETLSKDIKKKCKLTEVFFREPTDDEQPPTLLKSDPVTGAFQGITEMFGVPAYRERDPGIFVAIFYFLFFGIMISDAGYGLIMALACFLIVKIVKPVKNSGRMLIMFGLCGISTVIWGALFGGWFSITLKEGSFLDKLSWFNPMNEPLKMFLLSLAMGVLQMATGFALKGIDEIKSKQIWSGIFNQFGWVVIFVGLALLFPTLSVFLGAVNPDPVPEWIGVTGDIGMYVAIAGFAMIILGGAAGKKNPLKMVTGALGNVYGSINVVSDLLSYSRLFGLGLTTGVIGYVVNMLADLIVNTFFGGGWYGWIVAVPVLIIGHAFNLSINLLGAYVHDSRLQYIEFFGRFYEGKGHAFNPLGGKTQYTYLNN</sequence>
<dbReference type="GO" id="GO:0007035">
    <property type="term" value="P:vacuolar acidification"/>
    <property type="evidence" value="ECO:0007669"/>
    <property type="project" value="TreeGrafter"/>
</dbReference>
<name>A0A940DHH5_9FIRM</name>
<keyword evidence="7 8" id="KW-0472">Membrane</keyword>
<comment type="caution">
    <text evidence="9">The sequence shown here is derived from an EMBL/GenBank/DDBJ whole genome shotgun (WGS) entry which is preliminary data.</text>
</comment>
<evidence type="ECO:0000256" key="7">
    <source>
        <dbReference type="ARBA" id="ARBA00023136"/>
    </source>
</evidence>
<feature type="transmembrane region" description="Helical" evidence="8">
    <location>
        <begin position="575"/>
        <end position="593"/>
    </location>
</feature>
<keyword evidence="5 8" id="KW-1133">Transmembrane helix</keyword>